<accession>A0ABN3D7L9</accession>
<dbReference type="Proteomes" id="UP001500929">
    <property type="component" value="Unassembled WGS sequence"/>
</dbReference>
<comment type="caution">
    <text evidence="3">The sequence shown here is derived from an EMBL/GenBank/DDBJ whole genome shotgun (WGS) entry which is preliminary data.</text>
</comment>
<evidence type="ECO:0000256" key="2">
    <source>
        <dbReference type="SAM" id="Phobius"/>
    </source>
</evidence>
<feature type="transmembrane region" description="Helical" evidence="2">
    <location>
        <begin position="77"/>
        <end position="104"/>
    </location>
</feature>
<gene>
    <name evidence="3" type="ORF">GCM10009851_01550</name>
</gene>
<evidence type="ECO:0000313" key="3">
    <source>
        <dbReference type="EMBL" id="GAA2222464.1"/>
    </source>
</evidence>
<proteinExistence type="predicted"/>
<evidence type="ECO:0000256" key="1">
    <source>
        <dbReference type="SAM" id="MobiDB-lite"/>
    </source>
</evidence>
<reference evidence="3 4" key="1">
    <citation type="journal article" date="2019" name="Int. J. Syst. Evol. Microbiol.">
        <title>The Global Catalogue of Microorganisms (GCM) 10K type strain sequencing project: providing services to taxonomists for standard genome sequencing and annotation.</title>
        <authorList>
            <consortium name="The Broad Institute Genomics Platform"/>
            <consortium name="The Broad Institute Genome Sequencing Center for Infectious Disease"/>
            <person name="Wu L."/>
            <person name="Ma J."/>
        </authorList>
    </citation>
    <scope>NUCLEOTIDE SEQUENCE [LARGE SCALE GENOMIC DNA]</scope>
    <source>
        <strain evidence="3 4">JCM 16117</strain>
    </source>
</reference>
<evidence type="ECO:0000313" key="4">
    <source>
        <dbReference type="Proteomes" id="UP001500929"/>
    </source>
</evidence>
<feature type="region of interest" description="Disordered" evidence="1">
    <location>
        <begin position="42"/>
        <end position="64"/>
    </location>
</feature>
<keyword evidence="2" id="KW-1133">Transmembrane helix</keyword>
<keyword evidence="2" id="KW-0472">Membrane</keyword>
<protein>
    <submittedName>
        <fullName evidence="3">Uncharacterized protein</fullName>
    </submittedName>
</protein>
<dbReference type="RefSeq" id="WP_259477896.1">
    <property type="nucleotide sequence ID" value="NZ_BAAAQY010000001.1"/>
</dbReference>
<feature type="transmembrane region" description="Helical" evidence="2">
    <location>
        <begin position="116"/>
        <end position="145"/>
    </location>
</feature>
<organism evidence="3 4">
    <name type="scientific">Herbiconiux moechotypicola</name>
    <dbReference type="NCBI Taxonomy" id="637393"/>
    <lineage>
        <taxon>Bacteria</taxon>
        <taxon>Bacillati</taxon>
        <taxon>Actinomycetota</taxon>
        <taxon>Actinomycetes</taxon>
        <taxon>Micrococcales</taxon>
        <taxon>Microbacteriaceae</taxon>
        <taxon>Herbiconiux</taxon>
    </lineage>
</organism>
<keyword evidence="2" id="KW-0812">Transmembrane</keyword>
<sequence length="152" mass="16378">MREPTELPGRHDRAPGRAALDSRFDAAFQPGFDERPEYDELSDALGFGSPDQARPFSDEDGDGMAVRTRATAGPVRLVDGFVIALWVISALLLGTGISLVAASSELSMFSELTQNFVMLMMLALSAPFLIALGAATAIGTVFLLATRWERRS</sequence>
<keyword evidence="4" id="KW-1185">Reference proteome</keyword>
<name>A0ABN3D7L9_9MICO</name>
<dbReference type="EMBL" id="BAAAQY010000001">
    <property type="protein sequence ID" value="GAA2222464.1"/>
    <property type="molecule type" value="Genomic_DNA"/>
</dbReference>